<name>A0A3S5AAC1_9PLAT</name>
<reference evidence="2" key="1">
    <citation type="submission" date="2018-11" db="EMBL/GenBank/DDBJ databases">
        <authorList>
            <consortium name="Pathogen Informatics"/>
        </authorList>
    </citation>
    <scope>NUCLEOTIDE SEQUENCE</scope>
</reference>
<keyword evidence="3" id="KW-1185">Reference proteome</keyword>
<protein>
    <submittedName>
        <fullName evidence="2">Uncharacterized protein</fullName>
    </submittedName>
</protein>
<evidence type="ECO:0000313" key="3">
    <source>
        <dbReference type="Proteomes" id="UP000784294"/>
    </source>
</evidence>
<sequence>MAGLGRSPPIRRTHLFDRVHTSRPYPSSPHSPFASPPPFIFAPTPNGAGHLISPRDGLFLLHHSHSFQPNNPLCLRPPTPPPSLRPSTPSSSPVFPRTPFVSTTLTTCASAIFDAIATMLPISKRTAAALSESLRLDRNAPPPRFSPSHPLSHTACLTTQAHVNRMSLVRHESSAVM</sequence>
<accession>A0A3S5AAC1</accession>
<evidence type="ECO:0000256" key="1">
    <source>
        <dbReference type="SAM" id="MobiDB-lite"/>
    </source>
</evidence>
<dbReference type="Proteomes" id="UP000784294">
    <property type="component" value="Unassembled WGS sequence"/>
</dbReference>
<dbReference type="EMBL" id="CAAALY010039258">
    <property type="protein sequence ID" value="VEL18906.1"/>
    <property type="molecule type" value="Genomic_DNA"/>
</dbReference>
<feature type="region of interest" description="Disordered" evidence="1">
    <location>
        <begin position="1"/>
        <end position="31"/>
    </location>
</feature>
<evidence type="ECO:0000313" key="2">
    <source>
        <dbReference type="EMBL" id="VEL18906.1"/>
    </source>
</evidence>
<comment type="caution">
    <text evidence="2">The sequence shown here is derived from an EMBL/GenBank/DDBJ whole genome shotgun (WGS) entry which is preliminary data.</text>
</comment>
<proteinExistence type="predicted"/>
<dbReference type="AlphaFoldDB" id="A0A3S5AAC1"/>
<organism evidence="2 3">
    <name type="scientific">Protopolystoma xenopodis</name>
    <dbReference type="NCBI Taxonomy" id="117903"/>
    <lineage>
        <taxon>Eukaryota</taxon>
        <taxon>Metazoa</taxon>
        <taxon>Spiralia</taxon>
        <taxon>Lophotrochozoa</taxon>
        <taxon>Platyhelminthes</taxon>
        <taxon>Monogenea</taxon>
        <taxon>Polyopisthocotylea</taxon>
        <taxon>Polystomatidea</taxon>
        <taxon>Polystomatidae</taxon>
        <taxon>Protopolystoma</taxon>
    </lineage>
</organism>
<gene>
    <name evidence="2" type="ORF">PXEA_LOCUS12346</name>
</gene>